<protein>
    <submittedName>
        <fullName evidence="3">25105_t:CDS:1</fullName>
    </submittedName>
</protein>
<name>A0A9N9GAX5_9GLOM</name>
<organism evidence="3 4">
    <name type="scientific">Dentiscutata erythropus</name>
    <dbReference type="NCBI Taxonomy" id="1348616"/>
    <lineage>
        <taxon>Eukaryota</taxon>
        <taxon>Fungi</taxon>
        <taxon>Fungi incertae sedis</taxon>
        <taxon>Mucoromycota</taxon>
        <taxon>Glomeromycotina</taxon>
        <taxon>Glomeromycetes</taxon>
        <taxon>Diversisporales</taxon>
        <taxon>Gigasporaceae</taxon>
        <taxon>Dentiscutata</taxon>
    </lineage>
</organism>
<reference evidence="3" key="1">
    <citation type="submission" date="2021-06" db="EMBL/GenBank/DDBJ databases">
        <authorList>
            <person name="Kallberg Y."/>
            <person name="Tangrot J."/>
            <person name="Rosling A."/>
        </authorList>
    </citation>
    <scope>NUCLEOTIDE SEQUENCE</scope>
    <source>
        <strain evidence="3">MA453B</strain>
    </source>
</reference>
<dbReference type="Gene3D" id="1.10.510.10">
    <property type="entry name" value="Transferase(Phosphotransferase) domain 1"/>
    <property type="match status" value="2"/>
</dbReference>
<evidence type="ECO:0000259" key="2">
    <source>
        <dbReference type="SMART" id="SM00219"/>
    </source>
</evidence>
<dbReference type="AlphaFoldDB" id="A0A9N9GAX5"/>
<keyword evidence="1" id="KW-0812">Transmembrane</keyword>
<proteinExistence type="predicted"/>
<keyword evidence="1" id="KW-0472">Membrane</keyword>
<dbReference type="EMBL" id="CAJVPY010003353">
    <property type="protein sequence ID" value="CAG8589351.1"/>
    <property type="molecule type" value="Genomic_DNA"/>
</dbReference>
<feature type="non-terminal residue" evidence="3">
    <location>
        <position position="460"/>
    </location>
</feature>
<dbReference type="SUPFAM" id="SSF56112">
    <property type="entry name" value="Protein kinase-like (PK-like)"/>
    <property type="match status" value="1"/>
</dbReference>
<dbReference type="InterPro" id="IPR020635">
    <property type="entry name" value="Tyr_kinase_cat_dom"/>
</dbReference>
<evidence type="ECO:0000256" key="1">
    <source>
        <dbReference type="SAM" id="Phobius"/>
    </source>
</evidence>
<dbReference type="SMART" id="SM00219">
    <property type="entry name" value="TyrKc"/>
    <property type="match status" value="1"/>
</dbReference>
<sequence length="460" mass="54070">NRVLQFYEEVSPNRKSSQGFGIKFPPVFIHIQKEFYVIMGNQHSEHRNDDFSYEKSGLPYKSDVALKWGTCPECRGPNTGWNWCQECNSKHFMRFFQSWTSNNEIIDEFIRDTQILAKSHSHVFEWIPYKRFYKIEYITRGGFGKVYSASWRDGRIMSWDIDKRTWVQQYKPKQQKVALKTIYNGMKITREFLTEIKSHSEYDDPSYIANCDLGQGHLIDNRDDLYSEKKKKIIVGEGHLIDNRDDLYSEKKKKIIVGEGHLIDNRDDLYSEKKEKIIVGEGHLIDNRDDFICKGDRPQIKQDVPPSIAKLIQLCWHGESNKRPTAERLVGILENALENDWKIPPELKDNDQKIAEEIREFLKSHGKETLSDFKLFVKDQNSNNHPEAIYRSRDLDFLENLSKLMDDYDLSNYLANMNISSLDKLPEITTAEYVRYFANINGMTLVIIIQVLYVFVMDNR</sequence>
<dbReference type="InterPro" id="IPR011009">
    <property type="entry name" value="Kinase-like_dom_sf"/>
</dbReference>
<dbReference type="Proteomes" id="UP000789405">
    <property type="component" value="Unassembled WGS sequence"/>
</dbReference>
<gene>
    <name evidence="3" type="ORF">DERYTH_LOCUS7084</name>
</gene>
<dbReference type="GO" id="GO:0004713">
    <property type="term" value="F:protein tyrosine kinase activity"/>
    <property type="evidence" value="ECO:0007669"/>
    <property type="project" value="InterPro"/>
</dbReference>
<comment type="caution">
    <text evidence="3">The sequence shown here is derived from an EMBL/GenBank/DDBJ whole genome shotgun (WGS) entry which is preliminary data.</text>
</comment>
<evidence type="ECO:0000313" key="4">
    <source>
        <dbReference type="Proteomes" id="UP000789405"/>
    </source>
</evidence>
<keyword evidence="1" id="KW-1133">Transmembrane helix</keyword>
<feature type="transmembrane region" description="Helical" evidence="1">
    <location>
        <begin position="436"/>
        <end position="456"/>
    </location>
</feature>
<evidence type="ECO:0000313" key="3">
    <source>
        <dbReference type="EMBL" id="CAG8589351.1"/>
    </source>
</evidence>
<dbReference type="OrthoDB" id="6718656at2759"/>
<keyword evidence="4" id="KW-1185">Reference proteome</keyword>
<accession>A0A9N9GAX5</accession>
<feature type="domain" description="Tyrosine-protein kinase catalytic" evidence="2">
    <location>
        <begin position="132"/>
        <end position="333"/>
    </location>
</feature>